<evidence type="ECO:0000259" key="5">
    <source>
        <dbReference type="Pfam" id="PF01266"/>
    </source>
</evidence>
<feature type="domain" description="FAD dependent oxidoreductase" evidence="5">
    <location>
        <begin position="8"/>
        <end position="346"/>
    </location>
</feature>
<keyword evidence="4 6" id="KW-0560">Oxidoreductase</keyword>
<gene>
    <name evidence="6" type="primary">soxA</name>
    <name evidence="6" type="ORF">DSM112329_01824</name>
</gene>
<evidence type="ECO:0000256" key="2">
    <source>
        <dbReference type="ARBA" id="ARBA00022630"/>
    </source>
</evidence>
<dbReference type="PANTHER" id="PTHR10961">
    <property type="entry name" value="PEROXISOMAL SARCOSINE OXIDASE"/>
    <property type="match status" value="1"/>
</dbReference>
<reference evidence="6" key="1">
    <citation type="submission" date="2022-12" db="EMBL/GenBank/DDBJ databases">
        <title>Paraconexibacter alkalitolerans sp. nov. and Baekduia alba sp. nov., isolated from soil and emended description of the genera Paraconexibacter (Chun et al., 2020) and Baekduia (An et al., 2020).</title>
        <authorList>
            <person name="Vieira S."/>
            <person name="Huber K.J."/>
            <person name="Geppert A."/>
            <person name="Wolf J."/>
            <person name="Neumann-Schaal M."/>
            <person name="Muesken M."/>
            <person name="Overmann J."/>
        </authorList>
    </citation>
    <scope>NUCLEOTIDE SEQUENCE</scope>
    <source>
        <strain evidence="6">AEG42_29</strain>
    </source>
</reference>
<dbReference type="PANTHER" id="PTHR10961:SF7">
    <property type="entry name" value="FAD DEPENDENT OXIDOREDUCTASE DOMAIN-CONTAINING PROTEIN"/>
    <property type="match status" value="1"/>
</dbReference>
<dbReference type="SUPFAM" id="SSF51905">
    <property type="entry name" value="FAD/NAD(P)-binding domain"/>
    <property type="match status" value="1"/>
</dbReference>
<dbReference type="GO" id="GO:0050660">
    <property type="term" value="F:flavin adenine dinucleotide binding"/>
    <property type="evidence" value="ECO:0007669"/>
    <property type="project" value="InterPro"/>
</dbReference>
<evidence type="ECO:0000256" key="1">
    <source>
        <dbReference type="ARBA" id="ARBA00001974"/>
    </source>
</evidence>
<dbReference type="InterPro" id="IPR045170">
    <property type="entry name" value="MTOX"/>
</dbReference>
<evidence type="ECO:0000256" key="4">
    <source>
        <dbReference type="ARBA" id="ARBA00023002"/>
    </source>
</evidence>
<dbReference type="Pfam" id="PF01266">
    <property type="entry name" value="DAO"/>
    <property type="match status" value="1"/>
</dbReference>
<dbReference type="AlphaFoldDB" id="A0AAU7ATQ2"/>
<dbReference type="RefSeq" id="WP_354701505.1">
    <property type="nucleotide sequence ID" value="NZ_CP114014.1"/>
</dbReference>
<dbReference type="InterPro" id="IPR006076">
    <property type="entry name" value="FAD-dep_OxRdtase"/>
</dbReference>
<evidence type="ECO:0000256" key="3">
    <source>
        <dbReference type="ARBA" id="ARBA00022827"/>
    </source>
</evidence>
<keyword evidence="2" id="KW-0285">Flavoprotein</keyword>
<name>A0AAU7ATQ2_9ACTN</name>
<comment type="cofactor">
    <cofactor evidence="1">
        <name>FAD</name>
        <dbReference type="ChEBI" id="CHEBI:57692"/>
    </cofactor>
</comment>
<dbReference type="EMBL" id="CP114014">
    <property type="protein sequence ID" value="XAY04983.1"/>
    <property type="molecule type" value="Genomic_DNA"/>
</dbReference>
<proteinExistence type="predicted"/>
<protein>
    <submittedName>
        <fullName evidence="6">Monomeric sarcosine oxidase</fullName>
        <ecNumber evidence="6">1.5.3.1</ecNumber>
    </submittedName>
</protein>
<dbReference type="InterPro" id="IPR036188">
    <property type="entry name" value="FAD/NAD-bd_sf"/>
</dbReference>
<dbReference type="GO" id="GO:0008115">
    <property type="term" value="F:sarcosine oxidase activity"/>
    <property type="evidence" value="ECO:0007669"/>
    <property type="project" value="UniProtKB-EC"/>
</dbReference>
<dbReference type="Gene3D" id="3.30.9.10">
    <property type="entry name" value="D-Amino Acid Oxidase, subunit A, domain 2"/>
    <property type="match status" value="1"/>
</dbReference>
<organism evidence="6">
    <name type="scientific">Paraconexibacter sp. AEG42_29</name>
    <dbReference type="NCBI Taxonomy" id="2997339"/>
    <lineage>
        <taxon>Bacteria</taxon>
        <taxon>Bacillati</taxon>
        <taxon>Actinomycetota</taxon>
        <taxon>Thermoleophilia</taxon>
        <taxon>Solirubrobacterales</taxon>
        <taxon>Paraconexibacteraceae</taxon>
        <taxon>Paraconexibacter</taxon>
    </lineage>
</organism>
<sequence length="354" mass="37149">MARERAAVVVVGAGAAGLATARELARAGRRPLVLERFALGHDRGSSHGSSRIVRLAHDREDDVREALEAYALWDRLERDTGTRLRLTVGGLDFGGFVEPTARALGACGVRYERLSPADVERRFPAVRAHGQDALLQPDGAVGLADITLKALARDAVAHGATIREHTPVTGLETGAAEGPVTLRTPGGDVQAQSVVLATGPWIGELTRMSGTPLPVRATLQTPVHLALAAAPLGTVPTVIEEDAAGQVFYALPQPEGGAVKGGLHLPGPDADLEGGRDAEDATAGPFRAWAAGRLRGVGRELQAYGCIYTWLPGDRFHLTRTGRVVTVSCCSGRGFKFTPLIGARAAGLAEEALR</sequence>
<dbReference type="Gene3D" id="3.50.50.60">
    <property type="entry name" value="FAD/NAD(P)-binding domain"/>
    <property type="match status" value="1"/>
</dbReference>
<accession>A0AAU7ATQ2</accession>
<dbReference type="KEGG" id="parq:DSM112329_01824"/>
<evidence type="ECO:0000313" key="6">
    <source>
        <dbReference type="EMBL" id="XAY04983.1"/>
    </source>
</evidence>
<keyword evidence="3" id="KW-0274">FAD</keyword>
<dbReference type="EC" id="1.5.3.1" evidence="6"/>